<feature type="transmembrane region" description="Helical" evidence="1">
    <location>
        <begin position="12"/>
        <end position="30"/>
    </location>
</feature>
<feature type="transmembrane region" description="Helical" evidence="1">
    <location>
        <begin position="36"/>
        <end position="56"/>
    </location>
</feature>
<keyword evidence="1" id="KW-1133">Transmembrane helix</keyword>
<dbReference type="KEGG" id="mcui:G8O30_05330"/>
<dbReference type="RefSeq" id="WP_239673949.1">
    <property type="nucleotide sequence ID" value="NZ_CP049742.1"/>
</dbReference>
<sequence length="129" mass="14830">MIRTYYKIAQSYVFFFFFCFVVLQYFPTLMQQIFSNTLSTIGLMLFPVAMFGSFFIENKLKNNDPNFNVWPSSKITFLIVGVLLALSIILHYVTGNAPSDILYPGKLFNLVLLLYIGGVGYSVFFNKKK</sequence>
<dbReference type="AlphaFoldDB" id="A0A7S8CAI2"/>
<organism evidence="2 3">
    <name type="scientific">Mangrovibacillus cuniculi</name>
    <dbReference type="NCBI Taxonomy" id="2593652"/>
    <lineage>
        <taxon>Bacteria</taxon>
        <taxon>Bacillati</taxon>
        <taxon>Bacillota</taxon>
        <taxon>Bacilli</taxon>
        <taxon>Bacillales</taxon>
        <taxon>Bacillaceae</taxon>
        <taxon>Mangrovibacillus</taxon>
    </lineage>
</organism>
<evidence type="ECO:0000256" key="1">
    <source>
        <dbReference type="SAM" id="Phobius"/>
    </source>
</evidence>
<gene>
    <name evidence="2" type="ORF">G8O30_05330</name>
</gene>
<keyword evidence="1" id="KW-0812">Transmembrane</keyword>
<feature type="transmembrane region" description="Helical" evidence="1">
    <location>
        <begin position="107"/>
        <end position="125"/>
    </location>
</feature>
<reference evidence="2 3" key="1">
    <citation type="submission" date="2019-07" db="EMBL/GenBank/DDBJ databases">
        <title>Genome sequence of 2 isolates from Red Sea Mangroves.</title>
        <authorList>
            <person name="Sefrji F."/>
            <person name="Michoud G."/>
            <person name="Merlino G."/>
            <person name="Daffonchio D."/>
        </authorList>
    </citation>
    <scope>NUCLEOTIDE SEQUENCE [LARGE SCALE GENOMIC DNA]</scope>
    <source>
        <strain evidence="2 3">R1DC41</strain>
    </source>
</reference>
<evidence type="ECO:0000313" key="3">
    <source>
        <dbReference type="Proteomes" id="UP000593626"/>
    </source>
</evidence>
<feature type="transmembrane region" description="Helical" evidence="1">
    <location>
        <begin position="77"/>
        <end position="95"/>
    </location>
</feature>
<keyword evidence="3" id="KW-1185">Reference proteome</keyword>
<protein>
    <submittedName>
        <fullName evidence="2">Uncharacterized protein</fullName>
    </submittedName>
</protein>
<proteinExistence type="predicted"/>
<dbReference type="EMBL" id="CP049742">
    <property type="protein sequence ID" value="QPC46427.1"/>
    <property type="molecule type" value="Genomic_DNA"/>
</dbReference>
<dbReference type="Proteomes" id="UP000593626">
    <property type="component" value="Chromosome"/>
</dbReference>
<evidence type="ECO:0000313" key="2">
    <source>
        <dbReference type="EMBL" id="QPC46427.1"/>
    </source>
</evidence>
<keyword evidence="1" id="KW-0472">Membrane</keyword>
<accession>A0A7S8CAI2</accession>
<name>A0A7S8CAI2_9BACI</name>